<dbReference type="SUPFAM" id="SSF46604">
    <property type="entry name" value="Epsilon subunit of F1F0-ATP synthase C-terminal domain"/>
    <property type="match status" value="1"/>
</dbReference>
<evidence type="ECO:0000256" key="6">
    <source>
        <dbReference type="ARBA" id="ARBA00023196"/>
    </source>
</evidence>
<reference evidence="13 14" key="1">
    <citation type="submission" date="2023-07" db="EMBL/GenBank/DDBJ databases">
        <title>Genomic Encyclopedia of Type Strains, Phase IV (KMG-IV): sequencing the most valuable type-strain genomes for metagenomic binning, comparative biology and taxonomic classification.</title>
        <authorList>
            <person name="Goeker M."/>
        </authorList>
    </citation>
    <scope>NUCLEOTIDE SEQUENCE [LARGE SCALE GENOMIC DNA]</scope>
    <source>
        <strain evidence="13 14">DSM 16784</strain>
    </source>
</reference>
<dbReference type="PANTHER" id="PTHR13822">
    <property type="entry name" value="ATP SYNTHASE DELTA/EPSILON CHAIN"/>
    <property type="match status" value="1"/>
</dbReference>
<name>A0ABU0E1C4_9FIRM</name>
<keyword evidence="10" id="KW-0175">Coiled coil</keyword>
<dbReference type="Proteomes" id="UP001230220">
    <property type="component" value="Unassembled WGS sequence"/>
</dbReference>
<keyword evidence="3 8" id="KW-0813">Transport</keyword>
<keyword evidence="8" id="KW-1003">Cell membrane</keyword>
<keyword evidence="14" id="KW-1185">Reference proteome</keyword>
<gene>
    <name evidence="8" type="primary">atpC</name>
    <name evidence="13" type="ORF">J2S15_001334</name>
</gene>
<dbReference type="InterPro" id="IPR001469">
    <property type="entry name" value="ATP_synth_F1_dsu/esu"/>
</dbReference>
<evidence type="ECO:0000259" key="11">
    <source>
        <dbReference type="Pfam" id="PF00401"/>
    </source>
</evidence>
<protein>
    <recommendedName>
        <fullName evidence="8">ATP synthase epsilon chain</fullName>
    </recommendedName>
    <alternativeName>
        <fullName evidence="8">ATP synthase F1 sector epsilon subunit</fullName>
    </alternativeName>
    <alternativeName>
        <fullName evidence="8">F-ATPase epsilon subunit</fullName>
    </alternativeName>
</protein>
<comment type="function">
    <text evidence="8">Produces ATP from ADP in the presence of a proton gradient across the membrane.</text>
</comment>
<comment type="subunit">
    <text evidence="8 9">F-type ATPases have 2 components, CF(1) - the catalytic core - and CF(0) - the membrane proton channel. CF(1) has five subunits: alpha(3), beta(3), gamma(1), delta(1), epsilon(1). CF(0) has three main subunits: a, b and c.</text>
</comment>
<dbReference type="CDD" id="cd12152">
    <property type="entry name" value="F1-ATPase_delta"/>
    <property type="match status" value="1"/>
</dbReference>
<evidence type="ECO:0000256" key="10">
    <source>
        <dbReference type="SAM" id="Coils"/>
    </source>
</evidence>
<evidence type="ECO:0000313" key="13">
    <source>
        <dbReference type="EMBL" id="MDQ0360589.1"/>
    </source>
</evidence>
<evidence type="ECO:0000256" key="1">
    <source>
        <dbReference type="ARBA" id="ARBA00004202"/>
    </source>
</evidence>
<dbReference type="RefSeq" id="WP_307406615.1">
    <property type="nucleotide sequence ID" value="NZ_JAUSUR010000002.1"/>
</dbReference>
<proteinExistence type="inferred from homology"/>
<keyword evidence="5 8" id="KW-0472">Membrane</keyword>
<feature type="domain" description="ATP synthase F1 complex delta/epsilon subunit N-terminal" evidence="12">
    <location>
        <begin position="2"/>
        <end position="79"/>
    </location>
</feature>
<comment type="subcellular location">
    <subcellularLocation>
        <location evidence="1 8">Cell membrane</location>
        <topology evidence="1 8">Peripheral membrane protein</topology>
    </subcellularLocation>
</comment>
<evidence type="ECO:0000313" key="14">
    <source>
        <dbReference type="Proteomes" id="UP001230220"/>
    </source>
</evidence>
<dbReference type="Pfam" id="PF00401">
    <property type="entry name" value="ATP-synt_DE"/>
    <property type="match status" value="1"/>
</dbReference>
<feature type="coiled-coil region" evidence="10">
    <location>
        <begin position="88"/>
        <end position="115"/>
    </location>
</feature>
<dbReference type="Gene3D" id="1.20.5.440">
    <property type="entry name" value="ATP synthase delta/epsilon subunit, C-terminal domain"/>
    <property type="match status" value="1"/>
</dbReference>
<accession>A0ABU0E1C4</accession>
<dbReference type="InterPro" id="IPR020546">
    <property type="entry name" value="ATP_synth_F1_dsu/esu_N"/>
</dbReference>
<comment type="caution">
    <text evidence="13">The sequence shown here is derived from an EMBL/GenBank/DDBJ whole genome shotgun (WGS) entry which is preliminary data.</text>
</comment>
<dbReference type="PANTHER" id="PTHR13822:SF10">
    <property type="entry name" value="ATP SYNTHASE EPSILON CHAIN, CHLOROPLASTIC"/>
    <property type="match status" value="1"/>
</dbReference>
<dbReference type="HAMAP" id="MF_00530">
    <property type="entry name" value="ATP_synth_epsil_bac"/>
    <property type="match status" value="1"/>
</dbReference>
<dbReference type="NCBIfam" id="TIGR01216">
    <property type="entry name" value="ATP_synt_epsi"/>
    <property type="match status" value="1"/>
</dbReference>
<evidence type="ECO:0000256" key="5">
    <source>
        <dbReference type="ARBA" id="ARBA00023136"/>
    </source>
</evidence>
<evidence type="ECO:0000259" key="12">
    <source>
        <dbReference type="Pfam" id="PF02823"/>
    </source>
</evidence>
<keyword evidence="4 8" id="KW-0406">Ion transport</keyword>
<dbReference type="SUPFAM" id="SSF51344">
    <property type="entry name" value="Epsilon subunit of F1F0-ATP synthase N-terminal domain"/>
    <property type="match status" value="1"/>
</dbReference>
<evidence type="ECO:0000256" key="7">
    <source>
        <dbReference type="ARBA" id="ARBA00023310"/>
    </source>
</evidence>
<comment type="similarity">
    <text evidence="2 8 9">Belongs to the ATPase epsilon chain family.</text>
</comment>
<evidence type="ECO:0000256" key="3">
    <source>
        <dbReference type="ARBA" id="ARBA00022448"/>
    </source>
</evidence>
<keyword evidence="8" id="KW-0375">Hydrogen ion transport</keyword>
<evidence type="ECO:0000256" key="9">
    <source>
        <dbReference type="RuleBase" id="RU003656"/>
    </source>
</evidence>
<evidence type="ECO:0000256" key="2">
    <source>
        <dbReference type="ARBA" id="ARBA00005712"/>
    </source>
</evidence>
<dbReference type="InterPro" id="IPR036771">
    <property type="entry name" value="ATPsynth_dsu/esu_N"/>
</dbReference>
<dbReference type="EMBL" id="JAUSUR010000002">
    <property type="protein sequence ID" value="MDQ0360589.1"/>
    <property type="molecule type" value="Genomic_DNA"/>
</dbReference>
<dbReference type="Gene3D" id="2.60.15.10">
    <property type="entry name" value="F0F1 ATP synthase delta/epsilon subunit, N-terminal"/>
    <property type="match status" value="1"/>
</dbReference>
<sequence>MLKVRIITPDGLYLDTEAVQINACSLEGEFGLLSDHMPMVAMLEISKLDIVKADSSKEYAVSGGMLQFKDNIATILTDSVEGEDEIDIERAMAAKARAEKRLQAHESDMNMRRAEIALRKAINRISVKE</sequence>
<dbReference type="NCBIfam" id="NF001846">
    <property type="entry name" value="PRK00571.1-3"/>
    <property type="match status" value="1"/>
</dbReference>
<keyword evidence="7 8" id="KW-0066">ATP synthesis</keyword>
<dbReference type="InterPro" id="IPR020547">
    <property type="entry name" value="ATP_synth_F1_esu_C"/>
</dbReference>
<organism evidence="13 14">
    <name type="scientific">Breznakia pachnodae</name>
    <dbReference type="NCBI Taxonomy" id="265178"/>
    <lineage>
        <taxon>Bacteria</taxon>
        <taxon>Bacillati</taxon>
        <taxon>Bacillota</taxon>
        <taxon>Erysipelotrichia</taxon>
        <taxon>Erysipelotrichales</taxon>
        <taxon>Erysipelotrichaceae</taxon>
        <taxon>Breznakia</taxon>
    </lineage>
</organism>
<evidence type="ECO:0000256" key="4">
    <source>
        <dbReference type="ARBA" id="ARBA00023065"/>
    </source>
</evidence>
<evidence type="ECO:0000256" key="8">
    <source>
        <dbReference type="HAMAP-Rule" id="MF_00530"/>
    </source>
</evidence>
<keyword evidence="6 8" id="KW-0139">CF(1)</keyword>
<dbReference type="InterPro" id="IPR036794">
    <property type="entry name" value="ATP_F1_dsu/esu_C_sf"/>
</dbReference>
<dbReference type="Pfam" id="PF02823">
    <property type="entry name" value="ATP-synt_DE_N"/>
    <property type="match status" value="1"/>
</dbReference>
<feature type="domain" description="ATP synthase epsilon subunit C-terminal" evidence="11">
    <location>
        <begin position="84"/>
        <end position="128"/>
    </location>
</feature>